<dbReference type="PROSITE" id="PS00518">
    <property type="entry name" value="ZF_RING_1"/>
    <property type="match status" value="1"/>
</dbReference>
<dbReference type="WBParaSite" id="MBELARI_LOCUS9799">
    <property type="protein sequence ID" value="MBELARI_LOCUS9799"/>
    <property type="gene ID" value="MBELARI_LOCUS9799"/>
</dbReference>
<evidence type="ECO:0000313" key="7">
    <source>
        <dbReference type="Proteomes" id="UP000887575"/>
    </source>
</evidence>
<evidence type="ECO:0000256" key="1">
    <source>
        <dbReference type="ARBA" id="ARBA00022723"/>
    </source>
</evidence>
<evidence type="ECO:0000313" key="8">
    <source>
        <dbReference type="WBParaSite" id="MBELARI_LOCUS9799"/>
    </source>
</evidence>
<protein>
    <recommendedName>
        <fullName evidence="9">RING-type domain-containing protein</fullName>
    </recommendedName>
</protein>
<dbReference type="SUPFAM" id="SSF57850">
    <property type="entry name" value="RING/U-box"/>
    <property type="match status" value="1"/>
</dbReference>
<dbReference type="Proteomes" id="UP000887575">
    <property type="component" value="Unassembled WGS sequence"/>
</dbReference>
<dbReference type="Gene3D" id="3.30.40.10">
    <property type="entry name" value="Zinc/RING finger domain, C3HC4 (zinc finger)"/>
    <property type="match status" value="1"/>
</dbReference>
<dbReference type="InterPro" id="IPR047153">
    <property type="entry name" value="TRIM45/56/19-like"/>
</dbReference>
<dbReference type="InterPro" id="IPR017907">
    <property type="entry name" value="Znf_RING_CS"/>
</dbReference>
<feature type="domain" description="B box-type" evidence="6">
    <location>
        <begin position="197"/>
        <end position="236"/>
    </location>
</feature>
<reference evidence="8" key="1">
    <citation type="submission" date="2024-02" db="UniProtKB">
        <authorList>
            <consortium name="WormBaseParasite"/>
        </authorList>
    </citation>
    <scope>IDENTIFICATION</scope>
</reference>
<dbReference type="PANTHER" id="PTHR25462">
    <property type="entry name" value="BONUS, ISOFORM C-RELATED"/>
    <property type="match status" value="1"/>
</dbReference>
<dbReference type="PROSITE" id="PS50089">
    <property type="entry name" value="ZF_RING_2"/>
    <property type="match status" value="1"/>
</dbReference>
<keyword evidence="7" id="KW-1185">Reference proteome</keyword>
<name>A0AAF3FRC8_9BILA</name>
<keyword evidence="3" id="KW-0862">Zinc</keyword>
<dbReference type="PROSITE" id="PS50119">
    <property type="entry name" value="ZF_BBOX"/>
    <property type="match status" value="1"/>
</dbReference>
<evidence type="ECO:0000256" key="4">
    <source>
        <dbReference type="PROSITE-ProRule" id="PRU00024"/>
    </source>
</evidence>
<evidence type="ECO:0000256" key="3">
    <source>
        <dbReference type="ARBA" id="ARBA00022833"/>
    </source>
</evidence>
<organism evidence="7 8">
    <name type="scientific">Mesorhabditis belari</name>
    <dbReference type="NCBI Taxonomy" id="2138241"/>
    <lineage>
        <taxon>Eukaryota</taxon>
        <taxon>Metazoa</taxon>
        <taxon>Ecdysozoa</taxon>
        <taxon>Nematoda</taxon>
        <taxon>Chromadorea</taxon>
        <taxon>Rhabditida</taxon>
        <taxon>Rhabditina</taxon>
        <taxon>Rhabditomorpha</taxon>
        <taxon>Rhabditoidea</taxon>
        <taxon>Rhabditidae</taxon>
        <taxon>Mesorhabditinae</taxon>
        <taxon>Mesorhabditis</taxon>
    </lineage>
</organism>
<proteinExistence type="predicted"/>
<dbReference type="AlphaFoldDB" id="A0AAF3FRC8"/>
<dbReference type="SMART" id="SM00184">
    <property type="entry name" value="RING"/>
    <property type="match status" value="1"/>
</dbReference>
<dbReference type="Pfam" id="PF14634">
    <property type="entry name" value="zf-RING_5"/>
    <property type="match status" value="1"/>
</dbReference>
<sequence>MEKPVMQVFKAFNCSSCAVPLTIATDCTPRPNGNEACQRTCGEMICQACLTANRHHCGRVHCSTEISFVLKDLFNSGSLTLLPFLKGYILSRPISTPECSICYEEYSAYQPDLTPILLSCRHSICNRCVGKIKIIDYSAGHRLRCPLCQVMLASADCSQNQPLVQFIKELPEMTAQMENIQKNASIGIAKSYLVVDCSDCERKCPLTDNFYCNDCQVRICAKCTVLGHRTHSLTQMVEEEAKNLRDIIICFASRTS</sequence>
<feature type="domain" description="RING-type" evidence="5">
    <location>
        <begin position="99"/>
        <end position="149"/>
    </location>
</feature>
<dbReference type="InterPro" id="IPR001841">
    <property type="entry name" value="Znf_RING"/>
</dbReference>
<keyword evidence="2 4" id="KW-0863">Zinc-finger</keyword>
<evidence type="ECO:0000259" key="5">
    <source>
        <dbReference type="PROSITE" id="PS50089"/>
    </source>
</evidence>
<evidence type="ECO:0000256" key="2">
    <source>
        <dbReference type="ARBA" id="ARBA00022771"/>
    </source>
</evidence>
<dbReference type="InterPro" id="IPR013083">
    <property type="entry name" value="Znf_RING/FYVE/PHD"/>
</dbReference>
<evidence type="ECO:0008006" key="9">
    <source>
        <dbReference type="Google" id="ProtNLM"/>
    </source>
</evidence>
<dbReference type="GO" id="GO:0008270">
    <property type="term" value="F:zinc ion binding"/>
    <property type="evidence" value="ECO:0007669"/>
    <property type="project" value="UniProtKB-KW"/>
</dbReference>
<dbReference type="PANTHER" id="PTHR25462:SF296">
    <property type="entry name" value="MEIOTIC P26, ISOFORM F"/>
    <property type="match status" value="1"/>
</dbReference>
<dbReference type="InterPro" id="IPR000315">
    <property type="entry name" value="Znf_B-box"/>
</dbReference>
<dbReference type="SUPFAM" id="SSF57845">
    <property type="entry name" value="B-box zinc-binding domain"/>
    <property type="match status" value="1"/>
</dbReference>
<accession>A0AAF3FRC8</accession>
<evidence type="ECO:0000259" key="6">
    <source>
        <dbReference type="PROSITE" id="PS50119"/>
    </source>
</evidence>
<keyword evidence="1" id="KW-0479">Metal-binding</keyword>